<dbReference type="Gene3D" id="1.10.287.130">
    <property type="match status" value="1"/>
</dbReference>
<feature type="compositionally biased region" description="Basic and acidic residues" evidence="7">
    <location>
        <begin position="339"/>
        <end position="349"/>
    </location>
</feature>
<dbReference type="SUPFAM" id="SSF55785">
    <property type="entry name" value="PYP-like sensor domain (PAS domain)"/>
    <property type="match status" value="1"/>
</dbReference>
<feature type="transmembrane region" description="Helical" evidence="8">
    <location>
        <begin position="67"/>
        <end position="89"/>
    </location>
</feature>
<dbReference type="Pfam" id="PF00512">
    <property type="entry name" value="HisKA"/>
    <property type="match status" value="1"/>
</dbReference>
<name>A0ABD5W151_9EURY</name>
<evidence type="ECO:0000256" key="5">
    <source>
        <dbReference type="ARBA" id="ARBA00022777"/>
    </source>
</evidence>
<dbReference type="CDD" id="cd00082">
    <property type="entry name" value="HisKA"/>
    <property type="match status" value="1"/>
</dbReference>
<evidence type="ECO:0000256" key="2">
    <source>
        <dbReference type="ARBA" id="ARBA00012438"/>
    </source>
</evidence>
<reference evidence="10 11" key="1">
    <citation type="journal article" date="2019" name="Int. J. Syst. Evol. Microbiol.">
        <title>The Global Catalogue of Microorganisms (GCM) 10K type strain sequencing project: providing services to taxonomists for standard genome sequencing and annotation.</title>
        <authorList>
            <consortium name="The Broad Institute Genomics Platform"/>
            <consortium name="The Broad Institute Genome Sequencing Center for Infectious Disease"/>
            <person name="Wu L."/>
            <person name="Ma J."/>
        </authorList>
    </citation>
    <scope>NUCLEOTIDE SEQUENCE [LARGE SCALE GENOMIC DNA]</scope>
    <source>
        <strain evidence="10 11">JCM 30072</strain>
    </source>
</reference>
<feature type="domain" description="Signal transduction histidine kinase dimerisation/phosphoacceptor" evidence="9">
    <location>
        <begin position="237"/>
        <end position="305"/>
    </location>
</feature>
<keyword evidence="11" id="KW-1185">Reference proteome</keyword>
<dbReference type="SUPFAM" id="SSF47384">
    <property type="entry name" value="Homodimeric domain of signal transducing histidine kinase"/>
    <property type="match status" value="1"/>
</dbReference>
<accession>A0ABD5W151</accession>
<comment type="caution">
    <text evidence="10">The sequence shown here is derived from an EMBL/GenBank/DDBJ whole genome shotgun (WGS) entry which is preliminary data.</text>
</comment>
<dbReference type="EC" id="2.7.13.3" evidence="2"/>
<evidence type="ECO:0000256" key="1">
    <source>
        <dbReference type="ARBA" id="ARBA00000085"/>
    </source>
</evidence>
<dbReference type="InterPro" id="IPR052162">
    <property type="entry name" value="Sensor_kinase/Photoreceptor"/>
</dbReference>
<sequence>MADPSENSVPLALLVGFVAFSYWLYNSRERQYLALVLRWAVIGLIGIMFILLWAIGSQSYQETFKPVIMGVHTAIGGTVAGAGIGYVSARLHESRDEMATEKDRWESLFENDPAGVADLRYDDSELTIERANEEFCGLFVDGDESAEGQSLMAVVDHDDEAVEDAVSQAIGDRELYSTEVVSTVGESRLFFKLRVVPYGIGTNDRRAFAIYTDITELRQTQEQLEAQMEQLAESNDRLQQFAYIASHDLQEPLRMVSSYMSLLEDEYRDDLDDEAQEYIDFAANGAERMQDMVDELLAYSRVETEERVHRDRRDSGARRDAPESRTPHRGGRRHRNRRGAADRRGRPESARPGVPEPRRERN</sequence>
<dbReference type="PANTHER" id="PTHR43304:SF1">
    <property type="entry name" value="PAC DOMAIN-CONTAINING PROTEIN"/>
    <property type="match status" value="1"/>
</dbReference>
<evidence type="ECO:0000259" key="9">
    <source>
        <dbReference type="SMART" id="SM00388"/>
    </source>
</evidence>
<dbReference type="SMART" id="SM00388">
    <property type="entry name" value="HisKA"/>
    <property type="match status" value="1"/>
</dbReference>
<dbReference type="InterPro" id="IPR013656">
    <property type="entry name" value="PAS_4"/>
</dbReference>
<feature type="transmembrane region" description="Helical" evidence="8">
    <location>
        <begin position="6"/>
        <end position="25"/>
    </location>
</feature>
<protein>
    <recommendedName>
        <fullName evidence="2">histidine kinase</fullName>
        <ecNumber evidence="2">2.7.13.3</ecNumber>
    </recommendedName>
</protein>
<dbReference type="InterPro" id="IPR036097">
    <property type="entry name" value="HisK_dim/P_sf"/>
</dbReference>
<dbReference type="PANTHER" id="PTHR43304">
    <property type="entry name" value="PHYTOCHROME-LIKE PROTEIN CPH1"/>
    <property type="match status" value="1"/>
</dbReference>
<evidence type="ECO:0000256" key="4">
    <source>
        <dbReference type="ARBA" id="ARBA00022679"/>
    </source>
</evidence>
<feature type="coiled-coil region" evidence="6">
    <location>
        <begin position="214"/>
        <end position="241"/>
    </location>
</feature>
<dbReference type="AlphaFoldDB" id="A0ABD5W151"/>
<keyword evidence="8" id="KW-0472">Membrane</keyword>
<evidence type="ECO:0000313" key="11">
    <source>
        <dbReference type="Proteomes" id="UP001596445"/>
    </source>
</evidence>
<evidence type="ECO:0000313" key="10">
    <source>
        <dbReference type="EMBL" id="MFC7059285.1"/>
    </source>
</evidence>
<keyword evidence="6" id="KW-0175">Coiled coil</keyword>
<feature type="transmembrane region" description="Helical" evidence="8">
    <location>
        <begin position="32"/>
        <end position="55"/>
    </location>
</feature>
<proteinExistence type="predicted"/>
<evidence type="ECO:0000256" key="6">
    <source>
        <dbReference type="SAM" id="Coils"/>
    </source>
</evidence>
<dbReference type="InterPro" id="IPR003661">
    <property type="entry name" value="HisK_dim/P_dom"/>
</dbReference>
<dbReference type="InterPro" id="IPR035965">
    <property type="entry name" value="PAS-like_dom_sf"/>
</dbReference>
<evidence type="ECO:0000256" key="3">
    <source>
        <dbReference type="ARBA" id="ARBA00022553"/>
    </source>
</evidence>
<comment type="catalytic activity">
    <reaction evidence="1">
        <text>ATP + protein L-histidine = ADP + protein N-phospho-L-histidine.</text>
        <dbReference type="EC" id="2.7.13.3"/>
    </reaction>
</comment>
<keyword evidence="8" id="KW-0812">Transmembrane</keyword>
<dbReference type="GO" id="GO:0004673">
    <property type="term" value="F:protein histidine kinase activity"/>
    <property type="evidence" value="ECO:0007669"/>
    <property type="project" value="UniProtKB-EC"/>
</dbReference>
<gene>
    <name evidence="10" type="ORF">ACFQQG_15295</name>
</gene>
<keyword evidence="8" id="KW-1133">Transmembrane helix</keyword>
<dbReference type="Gene3D" id="3.30.450.20">
    <property type="entry name" value="PAS domain"/>
    <property type="match status" value="1"/>
</dbReference>
<keyword evidence="5 10" id="KW-0418">Kinase</keyword>
<organism evidence="10 11">
    <name type="scientific">Halovenus salina</name>
    <dbReference type="NCBI Taxonomy" id="1510225"/>
    <lineage>
        <taxon>Archaea</taxon>
        <taxon>Methanobacteriati</taxon>
        <taxon>Methanobacteriota</taxon>
        <taxon>Stenosarchaea group</taxon>
        <taxon>Halobacteria</taxon>
        <taxon>Halobacteriales</taxon>
        <taxon>Haloarculaceae</taxon>
        <taxon>Halovenus</taxon>
    </lineage>
</organism>
<feature type="compositionally biased region" description="Basic and acidic residues" evidence="7">
    <location>
        <begin position="304"/>
        <end position="326"/>
    </location>
</feature>
<dbReference type="RefSeq" id="WP_382186250.1">
    <property type="nucleotide sequence ID" value="NZ_JBHSZI010000001.1"/>
</dbReference>
<feature type="compositionally biased region" description="Basic residues" evidence="7">
    <location>
        <begin position="327"/>
        <end position="338"/>
    </location>
</feature>
<evidence type="ECO:0000256" key="8">
    <source>
        <dbReference type="SAM" id="Phobius"/>
    </source>
</evidence>
<dbReference type="EMBL" id="JBHSZI010000001">
    <property type="protein sequence ID" value="MFC7059285.1"/>
    <property type="molecule type" value="Genomic_DNA"/>
</dbReference>
<keyword evidence="4" id="KW-0808">Transferase</keyword>
<keyword evidence="3" id="KW-0597">Phosphoprotein</keyword>
<feature type="region of interest" description="Disordered" evidence="7">
    <location>
        <begin position="304"/>
        <end position="362"/>
    </location>
</feature>
<dbReference type="Pfam" id="PF08448">
    <property type="entry name" value="PAS_4"/>
    <property type="match status" value="1"/>
</dbReference>
<evidence type="ECO:0000256" key="7">
    <source>
        <dbReference type="SAM" id="MobiDB-lite"/>
    </source>
</evidence>
<dbReference type="Proteomes" id="UP001596445">
    <property type="component" value="Unassembled WGS sequence"/>
</dbReference>